<gene>
    <name evidence="2" type="ORF">H0235_008391</name>
</gene>
<dbReference type="Proteomes" id="UP000600918">
    <property type="component" value="Unassembled WGS sequence"/>
</dbReference>
<evidence type="ECO:0000256" key="1">
    <source>
        <dbReference type="SAM" id="MobiDB-lite"/>
    </source>
</evidence>
<dbReference type="AlphaFoldDB" id="A0A834U925"/>
<dbReference type="EMBL" id="JACSDY010000007">
    <property type="protein sequence ID" value="KAF7423108.1"/>
    <property type="molecule type" value="Genomic_DNA"/>
</dbReference>
<evidence type="ECO:0000313" key="3">
    <source>
        <dbReference type="Proteomes" id="UP000600918"/>
    </source>
</evidence>
<comment type="caution">
    <text evidence="2">The sequence shown here is derived from an EMBL/GenBank/DDBJ whole genome shotgun (WGS) entry which is preliminary data.</text>
</comment>
<proteinExistence type="predicted"/>
<evidence type="ECO:0000313" key="2">
    <source>
        <dbReference type="EMBL" id="KAF7423108.1"/>
    </source>
</evidence>
<name>A0A834U925_VESPE</name>
<feature type="region of interest" description="Disordered" evidence="1">
    <location>
        <begin position="1"/>
        <end position="22"/>
    </location>
</feature>
<organism evidence="2 3">
    <name type="scientific">Vespula pensylvanica</name>
    <name type="common">Western yellow jacket</name>
    <name type="synonym">Wasp</name>
    <dbReference type="NCBI Taxonomy" id="30213"/>
    <lineage>
        <taxon>Eukaryota</taxon>
        <taxon>Metazoa</taxon>
        <taxon>Ecdysozoa</taxon>
        <taxon>Arthropoda</taxon>
        <taxon>Hexapoda</taxon>
        <taxon>Insecta</taxon>
        <taxon>Pterygota</taxon>
        <taxon>Neoptera</taxon>
        <taxon>Endopterygota</taxon>
        <taxon>Hymenoptera</taxon>
        <taxon>Apocrita</taxon>
        <taxon>Aculeata</taxon>
        <taxon>Vespoidea</taxon>
        <taxon>Vespidae</taxon>
        <taxon>Vespinae</taxon>
        <taxon>Vespula</taxon>
    </lineage>
</organism>
<reference evidence="2" key="1">
    <citation type="journal article" date="2020" name="G3 (Bethesda)">
        <title>High-Quality Assemblies for Three Invasive Social Wasps from the &lt;i&gt;Vespula&lt;/i&gt; Genus.</title>
        <authorList>
            <person name="Harrop T.W.R."/>
            <person name="Guhlin J."/>
            <person name="McLaughlin G.M."/>
            <person name="Permina E."/>
            <person name="Stockwell P."/>
            <person name="Gilligan J."/>
            <person name="Le Lec M.F."/>
            <person name="Gruber M.A.M."/>
            <person name="Quinn O."/>
            <person name="Lovegrove M."/>
            <person name="Duncan E.J."/>
            <person name="Remnant E.J."/>
            <person name="Van Eeckhoven J."/>
            <person name="Graham B."/>
            <person name="Knapp R.A."/>
            <person name="Langford K.W."/>
            <person name="Kronenberg Z."/>
            <person name="Press M.O."/>
            <person name="Eacker S.M."/>
            <person name="Wilson-Rankin E.E."/>
            <person name="Purcell J."/>
            <person name="Lester P.J."/>
            <person name="Dearden P.K."/>
        </authorList>
    </citation>
    <scope>NUCLEOTIDE SEQUENCE</scope>
    <source>
        <strain evidence="2">Volc-1</strain>
    </source>
</reference>
<sequence>MKGPRFRVPLASKDRMTANGNSPLDSMRTLEHYLSDIMRAGAADTPEHLKDADGIPRSGIQRISRILAVRLESTRLLARARRGTLQLLKRIPTSGRSSCYTQTICWSIVRNVGRVRRFHKRITLPWYSGGQSRDVIEAETNNVAGAAKVQRKGCFLEIDIQLWQ</sequence>
<protein>
    <submittedName>
        <fullName evidence="2">Uncharacterized protein</fullName>
    </submittedName>
</protein>
<keyword evidence="3" id="KW-1185">Reference proteome</keyword>
<accession>A0A834U925</accession>